<dbReference type="PIR" id="H82784">
    <property type="entry name" value="H82784"/>
</dbReference>
<organism evidence="2 3">
    <name type="scientific">Xylella fastidiosa (strain 9a5c)</name>
    <dbReference type="NCBI Taxonomy" id="160492"/>
    <lineage>
        <taxon>Bacteria</taxon>
        <taxon>Pseudomonadati</taxon>
        <taxon>Pseudomonadota</taxon>
        <taxon>Gammaproteobacteria</taxon>
        <taxon>Lysobacterales</taxon>
        <taxon>Lysobacteraceae</taxon>
        <taxon>Xylella</taxon>
    </lineage>
</organism>
<protein>
    <submittedName>
        <fullName evidence="2">Uncharacterized protein</fullName>
    </submittedName>
</protein>
<feature type="compositionally biased region" description="Polar residues" evidence="1">
    <location>
        <begin position="12"/>
        <end position="27"/>
    </location>
</feature>
<gene>
    <name evidence="2" type="ordered locus">XF_0604</name>
</gene>
<dbReference type="EMBL" id="AE003849">
    <property type="protein sequence ID" value="AAF83414.1"/>
    <property type="molecule type" value="Genomic_DNA"/>
</dbReference>
<evidence type="ECO:0000313" key="3">
    <source>
        <dbReference type="Proteomes" id="UP000000812"/>
    </source>
</evidence>
<sequence>MHIHQRLHSMRSTHSGNTTKLFNARSTPTSNLMTTGVKALNPDRIVVNNIVLQ</sequence>
<accession>Q9PFQ3</accession>
<evidence type="ECO:0000256" key="1">
    <source>
        <dbReference type="SAM" id="MobiDB-lite"/>
    </source>
</evidence>
<dbReference type="KEGG" id="xfa:XF_0604"/>
<name>Q9PFQ3_XYLFA</name>
<dbReference type="Proteomes" id="UP000000812">
    <property type="component" value="Chromosome"/>
</dbReference>
<proteinExistence type="predicted"/>
<feature type="region of interest" description="Disordered" evidence="1">
    <location>
        <begin position="1"/>
        <end position="27"/>
    </location>
</feature>
<reference evidence="2 3" key="1">
    <citation type="journal article" date="2000" name="Nature">
        <title>The genome sequence of the plant pathogen Xylella fastidiosa.</title>
        <authorList>
            <person name="Simpson A.J."/>
            <person name="Reinach F.C."/>
            <person name="Arruda P."/>
            <person name="Abreu F.A."/>
            <person name="Acencio M."/>
            <person name="Alvarenga R."/>
            <person name="Alves L.M."/>
            <person name="Araya J.E."/>
            <person name="Baia G.S."/>
            <person name="Baptista C.S."/>
            <person name="Barros M.H."/>
            <person name="Bonaccorsi E.D."/>
            <person name="Bordin S."/>
            <person name="Bove J.M."/>
            <person name="Briones M.R."/>
            <person name="Bueno M.R."/>
            <person name="Camargo A.A."/>
            <person name="Camargo L.E."/>
            <person name="Carraro D.M."/>
            <person name="Carrer H."/>
            <person name="Colauto N.B."/>
            <person name="Colombo C."/>
            <person name="Costa F.F."/>
            <person name="Costa M.C."/>
            <person name="Costa-Neto C.M."/>
            <person name="Coutinho L.L."/>
            <person name="Cristofani M."/>
            <person name="Dias-Neto E."/>
            <person name="Docena C."/>
            <person name="El-Dorry H."/>
            <person name="Facincani A.P."/>
            <person name="Ferreira A.J."/>
            <person name="Ferreira V.C."/>
            <person name="Ferro J.A."/>
            <person name="Fraga J.S."/>
            <person name="Franca S.C."/>
            <person name="Franco M.C."/>
            <person name="Frohme M."/>
            <person name="Furlan L.R."/>
            <person name="Garnier M."/>
            <person name="Goldman G.H."/>
            <person name="Goldman M.H."/>
            <person name="Gomes S.L."/>
            <person name="Gruber A."/>
            <person name="Ho P.L."/>
            <person name="Hoheisel J.D."/>
            <person name="Junqueira M.L."/>
            <person name="Kemper E.L."/>
            <person name="Kitajima J.P."/>
            <person name="Krieger J.E."/>
            <person name="Kuramae E.E."/>
            <person name="Laigret F."/>
            <person name="Lambais M.R."/>
            <person name="Leite L.C."/>
            <person name="Lemos E.G."/>
            <person name="Lemos M.V."/>
            <person name="Lopes S.A."/>
            <person name="Lopes C.R."/>
            <person name="Machado J.A."/>
            <person name="Machado M.A."/>
            <person name="Madeira A.M."/>
            <person name="Madeira H.M."/>
            <person name="Marino C.L."/>
            <person name="Marques M.V."/>
            <person name="Martins E.A."/>
            <person name="Martins E.M."/>
            <person name="Matsukuma A.Y."/>
            <person name="Menck C.F."/>
            <person name="Miracca E.C."/>
            <person name="Miyaki C.Y."/>
            <person name="Monteriro-Vitorello C.B."/>
            <person name="Moon D.H."/>
            <person name="Nagai M.A."/>
            <person name="Nascimento A.L."/>
            <person name="Netto L.E."/>
            <person name="Nhani A.Jr."/>
            <person name="Nobrega F.G."/>
            <person name="Nunes L.R."/>
            <person name="Oliveira M.A."/>
            <person name="de Oliveira M.C."/>
            <person name="de Oliveira R.C."/>
            <person name="Palmieri D.A."/>
            <person name="Paris A."/>
            <person name="Peixoto B.R."/>
            <person name="Pereira G.A."/>
            <person name="Pereira H.A.Jr."/>
            <person name="Pesquero J.B."/>
            <person name="Quaggio R.B."/>
            <person name="Roberto P.G."/>
            <person name="Rodrigues V."/>
            <person name="de M Rosa A.J."/>
            <person name="de Rosa V.E.Jr."/>
            <person name="de Sa R.G."/>
            <person name="Santelli R.V."/>
            <person name="Sawasaki H.E."/>
            <person name="da Silva A.C."/>
            <person name="da Silva A.M."/>
            <person name="da Silva F.R."/>
            <person name="da Silva W.A.Jr."/>
            <person name="da Silveira J.F."/>
            <person name="Silvestri M.L."/>
            <person name="Siqueira W.J."/>
            <person name="de Souza A.A."/>
            <person name="de Souza A.P."/>
            <person name="Terenzi M.F."/>
            <person name="Truffi D."/>
            <person name="Tsai S.M."/>
            <person name="Tsuhako M.H."/>
            <person name="Vallada H."/>
            <person name="Van Sluys M.A."/>
            <person name="Verjovski-Almeida S."/>
            <person name="Vettore A.L."/>
            <person name="Zago M.A."/>
            <person name="Zatz M."/>
            <person name="Meidanis J."/>
            <person name="Setubal J.C."/>
        </authorList>
    </citation>
    <scope>NUCLEOTIDE SEQUENCE [LARGE SCALE GENOMIC DNA]</scope>
    <source>
        <strain evidence="2 3">9a5c</strain>
    </source>
</reference>
<dbReference type="HOGENOM" id="CLU_3067783_0_0_6"/>
<dbReference type="AlphaFoldDB" id="Q9PFQ3"/>
<feature type="compositionally biased region" description="Basic residues" evidence="1">
    <location>
        <begin position="1"/>
        <end position="11"/>
    </location>
</feature>
<evidence type="ECO:0000313" key="2">
    <source>
        <dbReference type="EMBL" id="AAF83414.1"/>
    </source>
</evidence>